<keyword evidence="1" id="KW-0175">Coiled coil</keyword>
<feature type="coiled-coil region" evidence="1">
    <location>
        <begin position="93"/>
        <end position="127"/>
    </location>
</feature>
<evidence type="ECO:0000256" key="1">
    <source>
        <dbReference type="SAM" id="Coils"/>
    </source>
</evidence>
<dbReference type="PANTHER" id="PTHR35295:SF1">
    <property type="entry name" value="DNA LIGASE-LIKE PROTEIN"/>
    <property type="match status" value="1"/>
</dbReference>
<reference evidence="2 3" key="1">
    <citation type="submission" date="2024-04" db="EMBL/GenBank/DDBJ databases">
        <authorList>
            <person name="Fracassetti M."/>
        </authorList>
    </citation>
    <scope>NUCLEOTIDE SEQUENCE [LARGE SCALE GENOMIC DNA]</scope>
</reference>
<dbReference type="PANTHER" id="PTHR35295">
    <property type="entry name" value="DNA LIGASE-LIKE PROTEIN"/>
    <property type="match status" value="1"/>
</dbReference>
<dbReference type="Proteomes" id="UP001497516">
    <property type="component" value="Chromosome 2"/>
</dbReference>
<evidence type="ECO:0000313" key="3">
    <source>
        <dbReference type="Proteomes" id="UP001497516"/>
    </source>
</evidence>
<name>A0AAV2DH73_9ROSI</name>
<dbReference type="AlphaFoldDB" id="A0AAV2DH73"/>
<organism evidence="2 3">
    <name type="scientific">Linum trigynum</name>
    <dbReference type="NCBI Taxonomy" id="586398"/>
    <lineage>
        <taxon>Eukaryota</taxon>
        <taxon>Viridiplantae</taxon>
        <taxon>Streptophyta</taxon>
        <taxon>Embryophyta</taxon>
        <taxon>Tracheophyta</taxon>
        <taxon>Spermatophyta</taxon>
        <taxon>Magnoliopsida</taxon>
        <taxon>eudicotyledons</taxon>
        <taxon>Gunneridae</taxon>
        <taxon>Pentapetalae</taxon>
        <taxon>rosids</taxon>
        <taxon>fabids</taxon>
        <taxon>Malpighiales</taxon>
        <taxon>Linaceae</taxon>
        <taxon>Linum</taxon>
    </lineage>
</organism>
<keyword evidence="3" id="KW-1185">Reference proteome</keyword>
<sequence length="179" mass="20676">MKLSKEGFETFLRKGLIEQKKGGRRSWEFLSLSCCWDSLIYRVPVLLTKLNDLTSIEKNRQSFVKAIQKSSKECENYVKSESAKIQDTLAKFAKEKAARMQSLQDTLSRFEEDQEKLVMRYEQLKKKGKSMLAEHGKAGEEMIAKLQESLNKMEDVAFSSIRKTLFLDNASDEDFPLDD</sequence>
<gene>
    <name evidence="2" type="ORF">LTRI10_LOCUS14744</name>
</gene>
<proteinExistence type="predicted"/>
<accession>A0AAV2DH73</accession>
<evidence type="ECO:0000313" key="2">
    <source>
        <dbReference type="EMBL" id="CAL1372767.1"/>
    </source>
</evidence>
<dbReference type="EMBL" id="OZ034815">
    <property type="protein sequence ID" value="CAL1372767.1"/>
    <property type="molecule type" value="Genomic_DNA"/>
</dbReference>
<protein>
    <submittedName>
        <fullName evidence="2">Uncharacterized protein</fullName>
    </submittedName>
</protein>